<accession>A0ABS2FEV7</accession>
<dbReference type="PANTHER" id="PTHR43673:SF10">
    <property type="entry name" value="NADH DEHYDROGENASE_NAD(P)H NITROREDUCTASE XCC3605-RELATED"/>
    <property type="match status" value="1"/>
</dbReference>
<evidence type="ECO:0000256" key="1">
    <source>
        <dbReference type="ARBA" id="ARBA00007118"/>
    </source>
</evidence>
<evidence type="ECO:0000313" key="4">
    <source>
        <dbReference type="EMBL" id="MBM6818847.1"/>
    </source>
</evidence>
<evidence type="ECO:0000256" key="2">
    <source>
        <dbReference type="ARBA" id="ARBA00023002"/>
    </source>
</evidence>
<dbReference type="InterPro" id="IPR029478">
    <property type="entry name" value="TM1586_NiRdase"/>
</dbReference>
<dbReference type="CDD" id="cd02062">
    <property type="entry name" value="Nitro_FMN_reductase"/>
    <property type="match status" value="1"/>
</dbReference>
<comment type="caution">
    <text evidence="4">The sequence shown here is derived from an EMBL/GenBank/DDBJ whole genome shotgun (WGS) entry which is preliminary data.</text>
</comment>
<dbReference type="InterPro" id="IPR000415">
    <property type="entry name" value="Nitroreductase-like"/>
</dbReference>
<dbReference type="SUPFAM" id="SSF55469">
    <property type="entry name" value="FMN-dependent nitroreductase-like"/>
    <property type="match status" value="2"/>
</dbReference>
<name>A0ABS2FEV7_9CLOT</name>
<gene>
    <name evidence="4" type="ORF">H6A19_05780</name>
</gene>
<protein>
    <submittedName>
        <fullName evidence="4">Nitroreductase family protein</fullName>
    </submittedName>
</protein>
<dbReference type="Gene3D" id="3.40.109.30">
    <property type="entry name" value="putative nitroreductase (tm1586), domain 2"/>
    <property type="match status" value="1"/>
</dbReference>
<keyword evidence="5" id="KW-1185">Reference proteome</keyword>
<feature type="domain" description="Putative nitroreductase TM1586" evidence="3">
    <location>
        <begin position="13"/>
        <end position="252"/>
    </location>
</feature>
<evidence type="ECO:0000259" key="3">
    <source>
        <dbReference type="Pfam" id="PF14512"/>
    </source>
</evidence>
<comment type="similarity">
    <text evidence="1">Belongs to the nitroreductase family.</text>
</comment>
<proteinExistence type="inferred from homology"/>
<keyword evidence="2" id="KW-0560">Oxidoreductase</keyword>
<dbReference type="Pfam" id="PF14512">
    <property type="entry name" value="TM1586_NiRdase"/>
    <property type="match status" value="1"/>
</dbReference>
<organism evidence="4 5">
    <name type="scientific">Clostridium saudiense</name>
    <dbReference type="NCBI Taxonomy" id="1414720"/>
    <lineage>
        <taxon>Bacteria</taxon>
        <taxon>Bacillati</taxon>
        <taxon>Bacillota</taxon>
        <taxon>Clostridia</taxon>
        <taxon>Eubacteriales</taxon>
        <taxon>Clostridiaceae</taxon>
        <taxon>Clostridium</taxon>
    </lineage>
</organism>
<dbReference type="PANTHER" id="PTHR43673">
    <property type="entry name" value="NAD(P)H NITROREDUCTASE YDGI-RELATED"/>
    <property type="match status" value="1"/>
</dbReference>
<evidence type="ECO:0000313" key="5">
    <source>
        <dbReference type="Proteomes" id="UP000767334"/>
    </source>
</evidence>
<dbReference type="EMBL" id="JACJLL010000025">
    <property type="protein sequence ID" value="MBM6818847.1"/>
    <property type="molecule type" value="Genomic_DNA"/>
</dbReference>
<sequence>MIKEFIFNEPINNIVRKRRSIRTYNTEEISSEIVGKLNDYINEISGPFKENITFKILDSKERINGARLGTYGVIKGATKFIVAKVKEGQYSLEELGYEMESLVLYATSMGLGTCWIGGTFKKGQFAKAMELREGEILPIVLPIGYAKEKRSLIDKTMRFISKCDKRKQWNEIFYLRDFSCPLTQYCTLDGFKDMFENVRLAPSAVNKQPWRIVKRGNEFYFYVNEEKEEKKEDSYDIKRIDMGIAMCHFELTCKEQGIKGNFKVSDPNISDMPNSYKYIATWVKE</sequence>
<dbReference type="Gene3D" id="3.40.109.10">
    <property type="entry name" value="NADH Oxidase"/>
    <property type="match status" value="1"/>
</dbReference>
<dbReference type="Proteomes" id="UP000767334">
    <property type="component" value="Unassembled WGS sequence"/>
</dbReference>
<reference evidence="4 5" key="1">
    <citation type="journal article" date="2021" name="Sci. Rep.">
        <title>The distribution of antibiotic resistance genes in chicken gut microbiota commensals.</title>
        <authorList>
            <person name="Juricova H."/>
            <person name="Matiasovicova J."/>
            <person name="Kubasova T."/>
            <person name="Cejkova D."/>
            <person name="Rychlik I."/>
        </authorList>
    </citation>
    <scope>NUCLEOTIDE SEQUENCE [LARGE SCALE GENOMIC DNA]</scope>
    <source>
        <strain evidence="4 5">An435</strain>
    </source>
</reference>